<evidence type="ECO:0000313" key="1">
    <source>
        <dbReference type="EMBL" id="QWG03895.1"/>
    </source>
</evidence>
<gene>
    <name evidence="1" type="ORF">KMW28_10055</name>
</gene>
<proteinExistence type="predicted"/>
<protein>
    <submittedName>
        <fullName evidence="1">DUF4262 domain-containing protein</fullName>
    </submittedName>
</protein>
<accession>A0AAX1N8T5</accession>
<dbReference type="Proteomes" id="UP000678679">
    <property type="component" value="Chromosome 1"/>
</dbReference>
<dbReference type="AlphaFoldDB" id="A0AAX1N8T5"/>
<dbReference type="KEGG" id="fya:KMW28_10055"/>
<name>A0AAX1N8T5_9BACT</name>
<dbReference type="InterPro" id="IPR025358">
    <property type="entry name" value="DUF4262"/>
</dbReference>
<dbReference type="EMBL" id="CP076132">
    <property type="protein sequence ID" value="QWG03895.1"/>
    <property type="molecule type" value="Genomic_DNA"/>
</dbReference>
<sequence>MLPLETENLIKTNIEEHGFHIGMIEGDKYLPSYAFSIGLYKSFQHPEIIVFGLPNEVMQNLLTNVCQAIKDGRKYEANVINTEVINNFPVQFIDVDQAYYSDYLEYISWFYNQKNDFKAYQMVWTDKGGFFPWESSFNNQWKFNQPLLDRNTDFKFYEERSQSVYTTKNTLEGNPILWVYHTHEGDWEFHSEEHPDFDNAKVLSFDEIIKLDPSLNQLFQLNYGQSAIRKSVDDDWEISDYEEEE</sequence>
<dbReference type="RefSeq" id="WP_169665279.1">
    <property type="nucleotide sequence ID" value="NZ_CP076132.1"/>
</dbReference>
<organism evidence="1 2">
    <name type="scientific">Flammeovirga yaeyamensis</name>
    <dbReference type="NCBI Taxonomy" id="367791"/>
    <lineage>
        <taxon>Bacteria</taxon>
        <taxon>Pseudomonadati</taxon>
        <taxon>Bacteroidota</taxon>
        <taxon>Cytophagia</taxon>
        <taxon>Cytophagales</taxon>
        <taxon>Flammeovirgaceae</taxon>
        <taxon>Flammeovirga</taxon>
    </lineage>
</organism>
<reference evidence="1 2" key="1">
    <citation type="submission" date="2021-05" db="EMBL/GenBank/DDBJ databases">
        <title>Comparative genomic studies on the polysaccharide-degrading batcterial strains of the Flammeovirga genus.</title>
        <authorList>
            <person name="Zewei F."/>
            <person name="Zheng Z."/>
            <person name="Yu L."/>
            <person name="Ruyue G."/>
            <person name="Yanhong M."/>
            <person name="Yuanyuan C."/>
            <person name="Jingyan G."/>
            <person name="Wenjun H."/>
        </authorList>
    </citation>
    <scope>NUCLEOTIDE SEQUENCE [LARGE SCALE GENOMIC DNA]</scope>
    <source>
        <strain evidence="1 2">NBRC:100898</strain>
    </source>
</reference>
<keyword evidence="2" id="KW-1185">Reference proteome</keyword>
<evidence type="ECO:0000313" key="2">
    <source>
        <dbReference type="Proteomes" id="UP000678679"/>
    </source>
</evidence>
<dbReference type="Pfam" id="PF14081">
    <property type="entry name" value="DUF4262"/>
    <property type="match status" value="1"/>
</dbReference>